<gene>
    <name evidence="2" type="ORF">DB32_000195</name>
</gene>
<dbReference type="EMBL" id="CP011125">
    <property type="protein sequence ID" value="AKF03046.1"/>
    <property type="molecule type" value="Genomic_DNA"/>
</dbReference>
<proteinExistence type="predicted"/>
<evidence type="ECO:0000256" key="1">
    <source>
        <dbReference type="SAM" id="Phobius"/>
    </source>
</evidence>
<protein>
    <submittedName>
        <fullName evidence="2">Uncharacterized protein</fullName>
    </submittedName>
</protein>
<organism evidence="2 3">
    <name type="scientific">Sandaracinus amylolyticus</name>
    <dbReference type="NCBI Taxonomy" id="927083"/>
    <lineage>
        <taxon>Bacteria</taxon>
        <taxon>Pseudomonadati</taxon>
        <taxon>Myxococcota</taxon>
        <taxon>Polyangia</taxon>
        <taxon>Polyangiales</taxon>
        <taxon>Sandaracinaceae</taxon>
        <taxon>Sandaracinus</taxon>
    </lineage>
</organism>
<sequence length="220" mass="23649">MDGDAITWRTTMVGSASLVGPLPPDVSVVSIEGGALSPERDRIEATPGAREVVLITRQSIDARDDVLVLRPPLVTSAQRIVIAARDGDRVSFAPALDGPIERHVGHHSSTGIDDPTRAHLDAWCGSRGRGVPTYVRALSWDDVRGELVRAEERRGSLLWIGWLVLGAGVIAGAIGYRRLAARAQIERADAVIESRFRTLAREEGRDRGSPRGASRDAPGV</sequence>
<dbReference type="Proteomes" id="UP000034883">
    <property type="component" value="Chromosome"/>
</dbReference>
<reference evidence="2 3" key="1">
    <citation type="submission" date="2015-03" db="EMBL/GenBank/DDBJ databases">
        <title>Genome assembly of Sandaracinus amylolyticus DSM 53668.</title>
        <authorList>
            <person name="Sharma G."/>
            <person name="Subramanian S."/>
        </authorList>
    </citation>
    <scope>NUCLEOTIDE SEQUENCE [LARGE SCALE GENOMIC DNA]</scope>
    <source>
        <strain evidence="2 3">DSM 53668</strain>
    </source>
</reference>
<keyword evidence="3" id="KW-1185">Reference proteome</keyword>
<accession>A0A0F6VZ00</accession>
<evidence type="ECO:0000313" key="3">
    <source>
        <dbReference type="Proteomes" id="UP000034883"/>
    </source>
</evidence>
<name>A0A0F6VZ00_9BACT</name>
<feature type="transmembrane region" description="Helical" evidence="1">
    <location>
        <begin position="157"/>
        <end position="176"/>
    </location>
</feature>
<keyword evidence="1" id="KW-1133">Transmembrane helix</keyword>
<dbReference type="AlphaFoldDB" id="A0A0F6VZ00"/>
<evidence type="ECO:0000313" key="2">
    <source>
        <dbReference type="EMBL" id="AKF03046.1"/>
    </source>
</evidence>
<dbReference type="STRING" id="927083.DB32_000195"/>
<dbReference type="KEGG" id="samy:DB32_000195"/>
<keyword evidence="1" id="KW-0472">Membrane</keyword>
<keyword evidence="1" id="KW-0812">Transmembrane</keyword>